<accession>A0A7R7WT32</accession>
<reference evidence="2" key="2">
    <citation type="submission" date="2021-02" db="EMBL/GenBank/DDBJ databases">
        <title>Aspergillus luchuensis mut. kawachii IFO 4304 genome sequence.</title>
        <authorList>
            <person name="Mori K."/>
            <person name="Kadooka C."/>
            <person name="Goto M."/>
            <person name="Futagami T."/>
        </authorList>
    </citation>
    <scope>NUCLEOTIDE SEQUENCE</scope>
    <source>
        <strain evidence="2">IFO 4308</strain>
    </source>
</reference>
<proteinExistence type="predicted"/>
<evidence type="ECO:0000313" key="2">
    <source>
        <dbReference type="EMBL" id="BCR96114.1"/>
    </source>
</evidence>
<evidence type="ECO:0000256" key="1">
    <source>
        <dbReference type="SAM" id="MobiDB-lite"/>
    </source>
</evidence>
<name>A0A7R7WT32_ASPKA</name>
<dbReference type="RefSeq" id="XP_041539880.1">
    <property type="nucleotide sequence ID" value="XM_041685836.1"/>
</dbReference>
<reference evidence="2" key="1">
    <citation type="submission" date="2021-01" db="EMBL/GenBank/DDBJ databases">
        <authorList>
            <consortium name="Aspergillus luchuensis mut. kawachii IFO 4304 genome sequencing consortium"/>
            <person name="Kazuki M."/>
            <person name="Futagami T."/>
        </authorList>
    </citation>
    <scope>NUCLEOTIDE SEQUENCE</scope>
    <source>
        <strain evidence="2">IFO 4308</strain>
    </source>
</reference>
<keyword evidence="3" id="KW-1185">Reference proteome</keyword>
<feature type="compositionally biased region" description="Low complexity" evidence="1">
    <location>
        <begin position="42"/>
        <end position="52"/>
    </location>
</feature>
<dbReference type="Proteomes" id="UP000661280">
    <property type="component" value="Chromosome 2"/>
</dbReference>
<organism evidence="2 3">
    <name type="scientific">Aspergillus kawachii</name>
    <name type="common">White koji mold</name>
    <name type="synonym">Aspergillus awamori var. kawachi</name>
    <dbReference type="NCBI Taxonomy" id="1069201"/>
    <lineage>
        <taxon>Eukaryota</taxon>
        <taxon>Fungi</taxon>
        <taxon>Dikarya</taxon>
        <taxon>Ascomycota</taxon>
        <taxon>Pezizomycotina</taxon>
        <taxon>Eurotiomycetes</taxon>
        <taxon>Eurotiomycetidae</taxon>
        <taxon>Eurotiales</taxon>
        <taxon>Aspergillaceae</taxon>
        <taxon>Aspergillus</taxon>
        <taxon>Aspergillus subgen. Circumdati</taxon>
    </lineage>
</organism>
<dbReference type="KEGG" id="aluc:AKAW2_21054S"/>
<dbReference type="EMBL" id="AP024426">
    <property type="protein sequence ID" value="BCR96114.1"/>
    <property type="molecule type" value="Genomic_DNA"/>
</dbReference>
<evidence type="ECO:0000313" key="3">
    <source>
        <dbReference type="Proteomes" id="UP000661280"/>
    </source>
</evidence>
<feature type="region of interest" description="Disordered" evidence="1">
    <location>
        <begin position="33"/>
        <end position="52"/>
    </location>
</feature>
<gene>
    <name evidence="2" type="ORF">AKAW2_21054S</name>
</gene>
<dbReference type="AlphaFoldDB" id="A0A7R7WT32"/>
<sequence length="70" mass="7617">MARTYLSQPRDALGRIAATANLVGAKLPFAVRESNTDKPRRPSSLPPVLTSSPRLPVRSLYAIQILLAMT</sequence>
<protein>
    <submittedName>
        <fullName evidence="2">Uncharacterized protein</fullName>
    </submittedName>
</protein>
<dbReference type="GeneID" id="64957439"/>